<evidence type="ECO:0000259" key="2">
    <source>
        <dbReference type="Pfam" id="PF08639"/>
    </source>
</evidence>
<gene>
    <name evidence="3" type="ORF">BCR34DRAFT_579326</name>
</gene>
<dbReference type="Pfam" id="PF08639">
    <property type="entry name" value="Sld3_STD"/>
    <property type="match status" value="1"/>
</dbReference>
<evidence type="ECO:0000313" key="3">
    <source>
        <dbReference type="EMBL" id="ORX95412.1"/>
    </source>
</evidence>
<evidence type="ECO:0000256" key="1">
    <source>
        <dbReference type="SAM" id="MobiDB-lite"/>
    </source>
</evidence>
<feature type="compositionally biased region" description="Polar residues" evidence="1">
    <location>
        <begin position="459"/>
        <end position="480"/>
    </location>
</feature>
<dbReference type="InterPro" id="IPR013948">
    <property type="entry name" value="DNA_replication_reg_Sld3_C"/>
</dbReference>
<feature type="region of interest" description="Disordered" evidence="1">
    <location>
        <begin position="315"/>
        <end position="337"/>
    </location>
</feature>
<feature type="domain" description="DNA replication regulator Sld3 C-terminal" evidence="2">
    <location>
        <begin position="146"/>
        <end position="675"/>
    </location>
</feature>
<dbReference type="PANTHER" id="PTHR28067:SF1">
    <property type="entry name" value="DNA REPLICATION REGULATOR SLD3"/>
    <property type="match status" value="1"/>
</dbReference>
<feature type="region of interest" description="Disordered" evidence="1">
    <location>
        <begin position="415"/>
        <end position="483"/>
    </location>
</feature>
<proteinExistence type="predicted"/>
<reference evidence="3 4" key="1">
    <citation type="submission" date="2016-07" db="EMBL/GenBank/DDBJ databases">
        <title>Pervasive Adenine N6-methylation of Active Genes in Fungi.</title>
        <authorList>
            <consortium name="DOE Joint Genome Institute"/>
            <person name="Mondo S.J."/>
            <person name="Dannebaum R.O."/>
            <person name="Kuo R.C."/>
            <person name="Labutti K."/>
            <person name="Haridas S."/>
            <person name="Kuo A."/>
            <person name="Salamov A."/>
            <person name="Ahrendt S.R."/>
            <person name="Lipzen A."/>
            <person name="Sullivan W."/>
            <person name="Andreopoulos W.B."/>
            <person name="Clum A."/>
            <person name="Lindquist E."/>
            <person name="Daum C."/>
            <person name="Ramamoorthy G.K."/>
            <person name="Gryganskyi A."/>
            <person name="Culley D."/>
            <person name="Magnuson J.K."/>
            <person name="James T.Y."/>
            <person name="O'Malley M.A."/>
            <person name="Stajich J.E."/>
            <person name="Spatafora J.W."/>
            <person name="Visel A."/>
            <person name="Grigoriev I.V."/>
        </authorList>
    </citation>
    <scope>NUCLEOTIDE SEQUENCE [LARGE SCALE GENOMIC DNA]</scope>
    <source>
        <strain evidence="3 4">CBS 115471</strain>
    </source>
</reference>
<comment type="caution">
    <text evidence="3">The sequence shown here is derived from an EMBL/GenBank/DDBJ whole genome shotgun (WGS) entry which is preliminary data.</text>
</comment>
<dbReference type="EMBL" id="MCFA01000279">
    <property type="protein sequence ID" value="ORX95412.1"/>
    <property type="molecule type" value="Genomic_DNA"/>
</dbReference>
<dbReference type="GO" id="GO:0031261">
    <property type="term" value="C:DNA replication preinitiation complex"/>
    <property type="evidence" value="ECO:0007669"/>
    <property type="project" value="TreeGrafter"/>
</dbReference>
<dbReference type="GO" id="GO:0006270">
    <property type="term" value="P:DNA replication initiation"/>
    <property type="evidence" value="ECO:0007669"/>
    <property type="project" value="InterPro"/>
</dbReference>
<dbReference type="Proteomes" id="UP000193144">
    <property type="component" value="Unassembled WGS sequence"/>
</dbReference>
<feature type="region of interest" description="Disordered" evidence="1">
    <location>
        <begin position="662"/>
        <end position="758"/>
    </location>
</feature>
<dbReference type="PANTHER" id="PTHR28067">
    <property type="entry name" value="DNA REPLICATION REGULATOR SLD3"/>
    <property type="match status" value="1"/>
</dbReference>
<accession>A0A1Y1YBT5</accession>
<feature type="non-terminal residue" evidence="3">
    <location>
        <position position="1"/>
    </location>
</feature>
<sequence length="758" mass="83956">HHEAQEGEKTQSKVLVARYETNKALYAVERVQARLYSLCKLASWLKEKDVGDLWDPSNLMLYPSFPKVAYSESDGGQWWQRAVVKTEPEERAIKRAKISMLRPKPANEIRKPNETVETTHMSDRVDSAMGDLPHELPMDTPSPQQLLETLVHQYLDALYLSKTSLAYFAKGPITRIRAAFTSPEEGAPPTYDLVAFLRSMLLSHKAGDKKYREKLPDLIKSFPPGSFSDDDQVDETSKPKKSKKKVKLSREGVYPQESDVVKKWWMSELPSPEVYGEETIDQRGKRRIGDIRIRETLAQMILMLEIIALEALSTYKPPPDQEPAAGEEAETKPKPRKKKLDDINLRLDLLLDKLCIWQSVDQDDIFDFDAKANKKGDGADGKGSGDRLQSFCVEVIIPFYMNRLPEQAMMINKKLGGPVHISPPKRKAMKPPTTSRKSGEPKEPDTKKSRRTLARVGTDTVSQAATRRTKAPSLTRSSTDPAALQRGIKREVSEVPLSAIPFSRSPSAAARQSMSQFKHLKGREIDLSTSAAAAAKLKHKKRVQEDLKEAITALKKPNRGLAAGPYADELLERKAASVSSKPKKTSNPARKIVKDVLVSATPRIDRRTKEIEQTPIHHHNPFFIKRTEHDTPASSSFCIPSSAVRPASTVVAGTVQRSVTGRTMAAPSIAETPSKAPTSKNPMLSPGAPNTDKAFGSPSAIKINSTPPAIFATPTKEHPAVAESPLPAAPVFSTPARSQPQEQSIYDALGWDDDDDLL</sequence>
<keyword evidence="4" id="KW-1185">Reference proteome</keyword>
<dbReference type="OrthoDB" id="5395343at2759"/>
<feature type="compositionally biased region" description="Basic and acidic residues" evidence="1">
    <location>
        <begin position="437"/>
        <end position="447"/>
    </location>
</feature>
<feature type="compositionally biased region" description="Polar residues" evidence="1">
    <location>
        <begin position="735"/>
        <end position="744"/>
    </location>
</feature>
<organism evidence="3 4">
    <name type="scientific">Clohesyomyces aquaticus</name>
    <dbReference type="NCBI Taxonomy" id="1231657"/>
    <lineage>
        <taxon>Eukaryota</taxon>
        <taxon>Fungi</taxon>
        <taxon>Dikarya</taxon>
        <taxon>Ascomycota</taxon>
        <taxon>Pezizomycotina</taxon>
        <taxon>Dothideomycetes</taxon>
        <taxon>Pleosporomycetidae</taxon>
        <taxon>Pleosporales</taxon>
        <taxon>Lindgomycetaceae</taxon>
        <taxon>Clohesyomyces</taxon>
    </lineage>
</organism>
<dbReference type="InterPro" id="IPR042511">
    <property type="entry name" value="Sld3"/>
</dbReference>
<dbReference type="AlphaFoldDB" id="A0A1Y1YBT5"/>
<feature type="region of interest" description="Disordered" evidence="1">
    <location>
        <begin position="222"/>
        <end position="250"/>
    </location>
</feature>
<evidence type="ECO:0000313" key="4">
    <source>
        <dbReference type="Proteomes" id="UP000193144"/>
    </source>
</evidence>
<name>A0A1Y1YBT5_9PLEO</name>
<protein>
    <submittedName>
        <fullName evidence="3">DNA replication regulator SLD3-domain-containing protein</fullName>
    </submittedName>
</protein>
<dbReference type="Gene3D" id="1.20.58.2130">
    <property type="match status" value="1"/>
</dbReference>
<dbReference type="STRING" id="1231657.A0A1Y1YBT5"/>